<name>A0A509EF24_9HYPH</name>
<reference evidence="1 2" key="1">
    <citation type="submission" date="2019-06" db="EMBL/GenBank/DDBJ databases">
        <authorList>
            <person name="Rodrigo-Torres L."/>
            <person name="Arahal R. D."/>
            <person name="Lucena T."/>
        </authorList>
    </citation>
    <scope>NUCLEOTIDE SEQUENCE [LARGE SCALE GENOMIC DNA]</scope>
    <source>
        <strain evidence="1 2">SB0023/3</strain>
    </source>
</reference>
<sequence>MIYIRGRFEPDIHKFLIAQISGKQIVQKISDLESIFSATIGYNERYDFLPAISKYIGVLMETPAEFSPINIH</sequence>
<evidence type="ECO:0000313" key="2">
    <source>
        <dbReference type="Proteomes" id="UP000410984"/>
    </source>
</evidence>
<dbReference type="Proteomes" id="UP000410984">
    <property type="component" value="Unassembled WGS sequence"/>
</dbReference>
<protein>
    <submittedName>
        <fullName evidence="1">Uncharacterized protein</fullName>
    </submittedName>
</protein>
<organism evidence="1 2">
    <name type="scientific">Methylobacterium symbioticum</name>
    <dbReference type="NCBI Taxonomy" id="2584084"/>
    <lineage>
        <taxon>Bacteria</taxon>
        <taxon>Pseudomonadati</taxon>
        <taxon>Pseudomonadota</taxon>
        <taxon>Alphaproteobacteria</taxon>
        <taxon>Hyphomicrobiales</taxon>
        <taxon>Methylobacteriaceae</taxon>
        <taxon>Methylobacterium</taxon>
    </lineage>
</organism>
<accession>A0A509EF24</accession>
<proteinExistence type="predicted"/>
<dbReference type="AlphaFoldDB" id="A0A509EF24"/>
<keyword evidence="2" id="KW-1185">Reference proteome</keyword>
<dbReference type="EMBL" id="CABFPH010000036">
    <property type="protein sequence ID" value="VUD72194.1"/>
    <property type="molecule type" value="Genomic_DNA"/>
</dbReference>
<gene>
    <name evidence="1" type="ORF">MET9862_02789</name>
</gene>
<evidence type="ECO:0000313" key="1">
    <source>
        <dbReference type="EMBL" id="VUD72194.1"/>
    </source>
</evidence>